<evidence type="ECO:0000256" key="2">
    <source>
        <dbReference type="ARBA" id="ARBA00022703"/>
    </source>
</evidence>
<evidence type="ECO:0000256" key="5">
    <source>
        <dbReference type="ARBA" id="ARBA00022833"/>
    </source>
</evidence>
<reference evidence="9" key="1">
    <citation type="submission" date="2018-11" db="EMBL/GenBank/DDBJ databases">
        <authorList>
            <person name="Alioto T."/>
            <person name="Alioto T."/>
        </authorList>
    </citation>
    <scope>NUCLEOTIDE SEQUENCE</scope>
</reference>
<dbReference type="PANTHER" id="PTHR10044:SF139">
    <property type="entry name" value="DEATH-ASSOCIATED INHIBITOR OF APOPTOSIS 2"/>
    <property type="match status" value="1"/>
</dbReference>
<dbReference type="Gene3D" id="1.10.8.10">
    <property type="entry name" value="DNA helicase RuvA subunit, C-terminal domain"/>
    <property type="match status" value="1"/>
</dbReference>
<dbReference type="CDD" id="cd00022">
    <property type="entry name" value="BIR"/>
    <property type="match status" value="3"/>
</dbReference>
<dbReference type="GO" id="GO:0006915">
    <property type="term" value="P:apoptotic process"/>
    <property type="evidence" value="ECO:0007669"/>
    <property type="project" value="UniProtKB-KW"/>
</dbReference>
<evidence type="ECO:0000256" key="6">
    <source>
        <dbReference type="PROSITE-ProRule" id="PRU00175"/>
    </source>
</evidence>
<dbReference type="CDD" id="cd16713">
    <property type="entry name" value="RING-HC_BIRC2_3_7"/>
    <property type="match status" value="1"/>
</dbReference>
<dbReference type="Pfam" id="PF13920">
    <property type="entry name" value="zf-C3HC4_3"/>
    <property type="match status" value="1"/>
</dbReference>
<comment type="similarity">
    <text evidence="1">Belongs to the IAP family.</text>
</comment>
<dbReference type="InterPro" id="IPR001370">
    <property type="entry name" value="BIR_rpt"/>
</dbReference>
<keyword evidence="2" id="KW-0053">Apoptosis</keyword>
<dbReference type="SUPFAM" id="SSF57924">
    <property type="entry name" value="Inhibitor of apoptosis (IAP) repeat"/>
    <property type="match status" value="3"/>
</dbReference>
<dbReference type="PROSITE" id="PS50089">
    <property type="entry name" value="ZF_RING_2"/>
    <property type="match status" value="1"/>
</dbReference>
<dbReference type="SMART" id="SM00184">
    <property type="entry name" value="RING"/>
    <property type="match status" value="1"/>
</dbReference>
<evidence type="ECO:0000256" key="1">
    <source>
        <dbReference type="ARBA" id="ARBA00006672"/>
    </source>
</evidence>
<evidence type="ECO:0000256" key="3">
    <source>
        <dbReference type="ARBA" id="ARBA00022723"/>
    </source>
</evidence>
<keyword evidence="4 6" id="KW-0863">Zinc-finger</keyword>
<sequence>MSSKLDPFLEEKIKNTNLRDDMKYELLRIKSFVDRPNTEKGFAIRFAAAGFFYTGTGNKVKCFACLREKEDWKDWDQPFKLHRDLNPYCGFLTKTDRTNIPAGSESVELRDRFDPITHLFDSLPPEIPTEVVGPSKQNSSSKLSDMNGPHENNIDPSDPNMNRPDNFGPNPERNIAVQSTSEDAQFNRQQTETFSLSLGPGSGPSSRENLAAVAARSASIGATKTEYKPQNMQKVDAGNLKYERHRLETFRTWPMGTPVTAKELAKNGFYYTGTGDRVQCVFCKGILKDWEVGDKPHIEHKNRFPRCPYVLGTNVGNVAMPPPNPSSTNQPPNVGFLNNQPMSNMEALGINTERPKNPQYAVESSRISTFRNWPTYKHQTPETLGSAGFFFAGFGDNVKCFYCDGGLRNWEAGDDPWVEHARWFPKCPFVLSVKGQEYIKNVQAAFQQGGQRQQTRVAGGHQIEDREIKARMELPLVRTVLSTGVSKSSVMKAIEKRLRDTGDDFADAEALLEAVLTMEAQPEDIGITTPAQGTNTAGPSSLPTPSSTAGPSGSQAGPSSIGSEKGPASNSSSTGHQQNDMITCKICLENEVGIVFLPCGHLCCCVQCAPAVQQCPVCRAQIRGNVRTYIT</sequence>
<dbReference type="GO" id="GO:0043027">
    <property type="term" value="F:cysteine-type endopeptidase inhibitor activity involved in apoptotic process"/>
    <property type="evidence" value="ECO:0007669"/>
    <property type="project" value="TreeGrafter"/>
</dbReference>
<dbReference type="InterPro" id="IPR001841">
    <property type="entry name" value="Znf_RING"/>
</dbReference>
<proteinExistence type="inferred from homology"/>
<dbReference type="GO" id="GO:0008270">
    <property type="term" value="F:zinc ion binding"/>
    <property type="evidence" value="ECO:0007669"/>
    <property type="project" value="UniProtKB-KW"/>
</dbReference>
<dbReference type="PROSITE" id="PS50143">
    <property type="entry name" value="BIR_REPEAT_2"/>
    <property type="match status" value="3"/>
</dbReference>
<dbReference type="OrthoDB" id="774873at2759"/>
<feature type="domain" description="RING-type" evidence="8">
    <location>
        <begin position="584"/>
        <end position="619"/>
    </location>
</feature>
<evidence type="ECO:0000259" key="8">
    <source>
        <dbReference type="PROSITE" id="PS50089"/>
    </source>
</evidence>
<dbReference type="AlphaFoldDB" id="A0A8B6GIZ1"/>
<evidence type="ECO:0000313" key="10">
    <source>
        <dbReference type="Proteomes" id="UP000596742"/>
    </source>
</evidence>
<dbReference type="InterPro" id="IPR013083">
    <property type="entry name" value="Znf_RING/FYVE/PHD"/>
</dbReference>
<accession>A0A8B6GIZ1</accession>
<dbReference type="FunFam" id="1.10.1170.10:FF:000002">
    <property type="entry name" value="Baculoviral IAP repeat containing 7"/>
    <property type="match status" value="1"/>
</dbReference>
<feature type="region of interest" description="Disordered" evidence="7">
    <location>
        <begin position="124"/>
        <end position="174"/>
    </location>
</feature>
<comment type="caution">
    <text evidence="9">The sequence shown here is derived from an EMBL/GenBank/DDBJ whole genome shotgun (WGS) entry which is preliminary data.</text>
</comment>
<dbReference type="GO" id="GO:0051726">
    <property type="term" value="P:regulation of cell cycle"/>
    <property type="evidence" value="ECO:0007669"/>
    <property type="project" value="TreeGrafter"/>
</dbReference>
<dbReference type="CDD" id="cd14321">
    <property type="entry name" value="UBA_IAPs"/>
    <property type="match status" value="1"/>
</dbReference>
<dbReference type="GO" id="GO:0061630">
    <property type="term" value="F:ubiquitin protein ligase activity"/>
    <property type="evidence" value="ECO:0007669"/>
    <property type="project" value="TreeGrafter"/>
</dbReference>
<dbReference type="GO" id="GO:0043066">
    <property type="term" value="P:negative regulation of apoptotic process"/>
    <property type="evidence" value="ECO:0007669"/>
    <property type="project" value="TreeGrafter"/>
</dbReference>
<feature type="compositionally biased region" description="Polar residues" evidence="7">
    <location>
        <begin position="135"/>
        <end position="144"/>
    </location>
</feature>
<feature type="region of interest" description="Disordered" evidence="7">
    <location>
        <begin position="522"/>
        <end position="577"/>
    </location>
</feature>
<dbReference type="Gene3D" id="1.10.1170.10">
    <property type="entry name" value="Inhibitor Of Apoptosis Protein (2mihbC-IAP-1), Chain A"/>
    <property type="match status" value="3"/>
</dbReference>
<dbReference type="Proteomes" id="UP000596742">
    <property type="component" value="Unassembled WGS sequence"/>
</dbReference>
<keyword evidence="5" id="KW-0862">Zinc</keyword>
<dbReference type="GO" id="GO:0005634">
    <property type="term" value="C:nucleus"/>
    <property type="evidence" value="ECO:0007669"/>
    <property type="project" value="TreeGrafter"/>
</dbReference>
<dbReference type="FunFam" id="1.10.1170.10:FF:000003">
    <property type="entry name" value="E3 ubiquitin-protein ligase XIAP"/>
    <property type="match status" value="1"/>
</dbReference>
<dbReference type="Pfam" id="PF00653">
    <property type="entry name" value="BIR"/>
    <property type="match status" value="3"/>
</dbReference>
<dbReference type="PROSITE" id="PS01282">
    <property type="entry name" value="BIR_REPEAT_1"/>
    <property type="match status" value="1"/>
</dbReference>
<feature type="compositionally biased region" description="Polar residues" evidence="7">
    <location>
        <begin position="568"/>
        <end position="577"/>
    </location>
</feature>
<dbReference type="Gene3D" id="3.30.40.10">
    <property type="entry name" value="Zinc/RING finger domain, C3HC4 (zinc finger)"/>
    <property type="match status" value="1"/>
</dbReference>
<keyword evidence="3" id="KW-0479">Metal-binding</keyword>
<dbReference type="PANTHER" id="PTHR10044">
    <property type="entry name" value="INHIBITOR OF APOPTOSIS"/>
    <property type="match status" value="1"/>
</dbReference>
<gene>
    <name evidence="9" type="ORF">MGAL_10B080799</name>
</gene>
<protein>
    <recommendedName>
        <fullName evidence="8">RING-type domain-containing protein</fullName>
    </recommendedName>
</protein>
<dbReference type="InterPro" id="IPR050784">
    <property type="entry name" value="IAP"/>
</dbReference>
<evidence type="ECO:0000256" key="4">
    <source>
        <dbReference type="ARBA" id="ARBA00022771"/>
    </source>
</evidence>
<evidence type="ECO:0000256" key="7">
    <source>
        <dbReference type="SAM" id="MobiDB-lite"/>
    </source>
</evidence>
<name>A0A8B6GIZ1_MYTGA</name>
<dbReference type="GO" id="GO:0031398">
    <property type="term" value="P:positive regulation of protein ubiquitination"/>
    <property type="evidence" value="ECO:0007669"/>
    <property type="project" value="TreeGrafter"/>
</dbReference>
<feature type="compositionally biased region" description="Low complexity" evidence="7">
    <location>
        <begin position="536"/>
        <end position="563"/>
    </location>
</feature>
<organism evidence="9 10">
    <name type="scientific">Mytilus galloprovincialis</name>
    <name type="common">Mediterranean mussel</name>
    <dbReference type="NCBI Taxonomy" id="29158"/>
    <lineage>
        <taxon>Eukaryota</taxon>
        <taxon>Metazoa</taxon>
        <taxon>Spiralia</taxon>
        <taxon>Lophotrochozoa</taxon>
        <taxon>Mollusca</taxon>
        <taxon>Bivalvia</taxon>
        <taxon>Autobranchia</taxon>
        <taxon>Pteriomorphia</taxon>
        <taxon>Mytilida</taxon>
        <taxon>Mytiloidea</taxon>
        <taxon>Mytilidae</taxon>
        <taxon>Mytilinae</taxon>
        <taxon>Mytilus</taxon>
    </lineage>
</organism>
<dbReference type="SMART" id="SM00238">
    <property type="entry name" value="BIR"/>
    <property type="match status" value="3"/>
</dbReference>
<dbReference type="GO" id="GO:0005737">
    <property type="term" value="C:cytoplasm"/>
    <property type="evidence" value="ECO:0007669"/>
    <property type="project" value="TreeGrafter"/>
</dbReference>
<evidence type="ECO:0000313" key="9">
    <source>
        <dbReference type="EMBL" id="VDI64256.1"/>
    </source>
</evidence>
<keyword evidence="10" id="KW-1185">Reference proteome</keyword>
<dbReference type="EMBL" id="UYJE01008493">
    <property type="protein sequence ID" value="VDI64256.1"/>
    <property type="molecule type" value="Genomic_DNA"/>
</dbReference>